<sequence length="136" mass="15389">MTKVLKSAGILAIIFFIAGPLLLLIEKSFITIEASQQALPIAIIACIYFFAAMTDICICEKLRRTDSKMLMGFHLLMNVLRLLLSALIIIVYAIFIKQNLMVFVINVSVFYLLTMAFCTAKHLNAEKEITKNKRKK</sequence>
<protein>
    <submittedName>
        <fullName evidence="2">Uncharacterized protein</fullName>
    </submittedName>
</protein>
<dbReference type="Proteomes" id="UP000249375">
    <property type="component" value="Chromosome"/>
</dbReference>
<organism evidence="2 3">
    <name type="scientific">Pseudoprevotella muciniphila</name>
    <dbReference type="NCBI Taxonomy" id="2133944"/>
    <lineage>
        <taxon>Bacteria</taxon>
        <taxon>Pseudomonadati</taxon>
        <taxon>Bacteroidota</taxon>
        <taxon>Bacteroidia</taxon>
        <taxon>Bacteroidales</taxon>
        <taxon>Prevotellaceae</taxon>
        <taxon>Pseudoprevotella</taxon>
    </lineage>
</organism>
<dbReference type="RefSeq" id="WP_111897790.1">
    <property type="nucleotide sequence ID" value="NZ_CP033459.1"/>
</dbReference>
<dbReference type="AlphaFoldDB" id="A0A5P8E4I5"/>
<evidence type="ECO:0000256" key="1">
    <source>
        <dbReference type="SAM" id="Phobius"/>
    </source>
</evidence>
<evidence type="ECO:0000313" key="3">
    <source>
        <dbReference type="Proteomes" id="UP000249375"/>
    </source>
</evidence>
<feature type="transmembrane region" description="Helical" evidence="1">
    <location>
        <begin position="70"/>
        <end position="94"/>
    </location>
</feature>
<dbReference type="KEGG" id="alq:C7Y71_001690"/>
<name>A0A5P8E4I5_9BACT</name>
<gene>
    <name evidence="2" type="ORF">C7Y71_001690</name>
</gene>
<feature type="transmembrane region" description="Helical" evidence="1">
    <location>
        <begin position="7"/>
        <end position="25"/>
    </location>
</feature>
<reference evidence="2 3" key="1">
    <citation type="submission" date="2018-11" db="EMBL/GenBank/DDBJ databases">
        <authorList>
            <person name="Na S.W."/>
            <person name="Baik M."/>
        </authorList>
    </citation>
    <scope>NUCLEOTIDE SEQUENCE [LARGE SCALE GENOMIC DNA]</scope>
    <source>
        <strain evidence="2 3">E39</strain>
    </source>
</reference>
<feature type="transmembrane region" description="Helical" evidence="1">
    <location>
        <begin position="37"/>
        <end position="58"/>
    </location>
</feature>
<dbReference type="EMBL" id="CP033459">
    <property type="protein sequence ID" value="QFQ11834.1"/>
    <property type="molecule type" value="Genomic_DNA"/>
</dbReference>
<accession>A0A5P8E4I5</accession>
<keyword evidence="1" id="KW-1133">Transmembrane helix</keyword>
<keyword evidence="1" id="KW-0472">Membrane</keyword>
<proteinExistence type="predicted"/>
<evidence type="ECO:0000313" key="2">
    <source>
        <dbReference type="EMBL" id="QFQ11834.1"/>
    </source>
</evidence>
<keyword evidence="3" id="KW-1185">Reference proteome</keyword>
<feature type="transmembrane region" description="Helical" evidence="1">
    <location>
        <begin position="100"/>
        <end position="120"/>
    </location>
</feature>
<keyword evidence="1" id="KW-0812">Transmembrane</keyword>